<accession>A0A0F5JD19</accession>
<keyword evidence="4" id="KW-1185">Reference proteome</keyword>
<gene>
    <name evidence="3" type="ORF">HMPREF1536_02884</name>
</gene>
<evidence type="ECO:0000256" key="1">
    <source>
        <dbReference type="SAM" id="SignalP"/>
    </source>
</evidence>
<dbReference type="RefSeq" id="WP_052349908.1">
    <property type="nucleotide sequence ID" value="NZ_KE386764.1"/>
</dbReference>
<keyword evidence="1" id="KW-0732">Signal</keyword>
<dbReference type="Proteomes" id="UP000033035">
    <property type="component" value="Unassembled WGS sequence"/>
</dbReference>
<dbReference type="PANTHER" id="PTHR31084">
    <property type="entry name" value="ALPHA-L-FUCOSIDASE 2"/>
    <property type="match status" value="1"/>
</dbReference>
<comment type="caution">
    <text evidence="3">The sequence shown here is derived from an EMBL/GenBank/DDBJ whole genome shotgun (WGS) entry which is preliminary data.</text>
</comment>
<dbReference type="InterPro" id="IPR012341">
    <property type="entry name" value="6hp_glycosidase-like_sf"/>
</dbReference>
<dbReference type="InterPro" id="IPR008928">
    <property type="entry name" value="6-hairpin_glycosidase_sf"/>
</dbReference>
<feature type="signal peptide" evidence="1">
    <location>
        <begin position="1"/>
        <end position="22"/>
    </location>
</feature>
<dbReference type="EMBL" id="AQHW01000015">
    <property type="protein sequence ID" value="KKB55415.1"/>
    <property type="molecule type" value="Genomic_DNA"/>
</dbReference>
<reference evidence="3 4" key="1">
    <citation type="submission" date="2013-04" db="EMBL/GenBank/DDBJ databases">
        <title>The Genome Sequence of Parabacteroides gordonii DSM 23371.</title>
        <authorList>
            <consortium name="The Broad Institute Genomics Platform"/>
            <person name="Earl A."/>
            <person name="Ward D."/>
            <person name="Feldgarden M."/>
            <person name="Gevers D."/>
            <person name="Martens E."/>
            <person name="Sakamoto M."/>
            <person name="Benno Y."/>
            <person name="Suzuki N."/>
            <person name="Matsunaga N."/>
            <person name="Koshihara K."/>
            <person name="Seki M."/>
            <person name="Komiya H."/>
            <person name="Walker B."/>
            <person name="Young S."/>
            <person name="Zeng Q."/>
            <person name="Gargeya S."/>
            <person name="Fitzgerald M."/>
            <person name="Haas B."/>
            <person name="Abouelleil A."/>
            <person name="Allen A.W."/>
            <person name="Alvarado L."/>
            <person name="Arachchi H.M."/>
            <person name="Berlin A.M."/>
            <person name="Chapman S.B."/>
            <person name="Gainer-Dewar J."/>
            <person name="Goldberg J."/>
            <person name="Griggs A."/>
            <person name="Gujja S."/>
            <person name="Hansen M."/>
            <person name="Howarth C."/>
            <person name="Imamovic A."/>
            <person name="Ireland A."/>
            <person name="Larimer J."/>
            <person name="McCowan C."/>
            <person name="Murphy C."/>
            <person name="Pearson M."/>
            <person name="Poon T.W."/>
            <person name="Priest M."/>
            <person name="Roberts A."/>
            <person name="Saif S."/>
            <person name="Shea T."/>
            <person name="Sisk P."/>
            <person name="Sykes S."/>
            <person name="Wortman J."/>
            <person name="Nusbaum C."/>
            <person name="Birren B."/>
        </authorList>
    </citation>
    <scope>NUCLEOTIDE SEQUENCE [LARGE SCALE GENOMIC DNA]</scope>
    <source>
        <strain evidence="3 4">MS-1</strain>
    </source>
</reference>
<proteinExistence type="predicted"/>
<dbReference type="InterPro" id="IPR054363">
    <property type="entry name" value="GH95_cat"/>
</dbReference>
<dbReference type="SUPFAM" id="SSF48208">
    <property type="entry name" value="Six-hairpin glycosidases"/>
    <property type="match status" value="1"/>
</dbReference>
<dbReference type="GO" id="GO:0004560">
    <property type="term" value="F:alpha-L-fucosidase activity"/>
    <property type="evidence" value="ECO:0007669"/>
    <property type="project" value="TreeGrafter"/>
</dbReference>
<protein>
    <recommendedName>
        <fullName evidence="2">Glycosyl hydrolase family 95 catalytic domain-containing protein</fullName>
    </recommendedName>
</protein>
<feature type="domain" description="Glycosyl hydrolase family 95 catalytic" evidence="2">
    <location>
        <begin position="300"/>
        <end position="543"/>
    </location>
</feature>
<dbReference type="Gene3D" id="1.50.10.10">
    <property type="match status" value="1"/>
</dbReference>
<name>A0A0F5JD19_9BACT</name>
<evidence type="ECO:0000313" key="3">
    <source>
        <dbReference type="EMBL" id="KKB55415.1"/>
    </source>
</evidence>
<dbReference type="PANTHER" id="PTHR31084:SF0">
    <property type="entry name" value="ALPHA-L-FUCOSIDASE 2"/>
    <property type="match status" value="1"/>
</dbReference>
<dbReference type="Pfam" id="PF22124">
    <property type="entry name" value="Glyco_hydro_95_cat"/>
    <property type="match status" value="1"/>
</dbReference>
<dbReference type="GO" id="GO:0005975">
    <property type="term" value="P:carbohydrate metabolic process"/>
    <property type="evidence" value="ECO:0007669"/>
    <property type="project" value="InterPro"/>
</dbReference>
<sequence>MCRKTCSRGLFYWVLMSSFFLSCGGNKEQLSDEVADIVGKHTVHFTAPPRRIPARSSVDAPLMGNGYTGVTIAGEPEAQTFYLARNDFWRLKSALDESYPCVLGKVELSVPALKGAGYQVEQSLYDAITTGCFTQPGYTVRYKTYVGASDDLLVLELTLEGDTTLQGQVNLSLLGEKEMLNKPPLERVFPDIRKEGETSEGVYYISRAFEDSVDIQTCAAVAMDVKESRDNTFTLKNGQPVHIVCAFSSNFKSENCQAEVLRTISGCSLKSLEQAEQRHKDWWHTYWEKSYVSIPDSIIEKQYYVSLYGTGSCSRDELFPPSIFGTWITQEWPFWNGDYHLNYNHMAPYYALFQANRLEQAVPYIQSMLAQIPRGNYYSEKVTGIPGGILLPVGAGPLGIETTRRSLFMDTYFKGWIDHGEVEDEGFFMGQKSNSAYAVINMAMYFYHTWDKEIANELYPFVKGVATFWENYLQKEGDRYVIYNDAIHEGTIGTKNPILSLGLVRLVMNTAIDMSDFLQIDMDRQAKWRDVYEHLSDYSYQERNGKTVFRYTENGVDWWGDNTLGIQHIYPAGQIGLASDSSLLQIAHNTITEMQRWIDFNGSNSFFPAAVRIGYDPDSILAHLNEYSRHTYPNGFQFQNPHGIENWSTVPNTINQMLCMGNQNIIRVFAVWPKDKDAKFYHLRTEGAFLVSSELKDGVIPSVTIESEQGRKLCLQNPWPLMNVLVDSNGKQTEMSGEYLEISTTPGTIYRFTPRKEQ</sequence>
<evidence type="ECO:0000259" key="2">
    <source>
        <dbReference type="Pfam" id="PF22124"/>
    </source>
</evidence>
<feature type="chain" id="PRO_5002489098" description="Glycosyl hydrolase family 95 catalytic domain-containing protein" evidence="1">
    <location>
        <begin position="23"/>
        <end position="758"/>
    </location>
</feature>
<evidence type="ECO:0000313" key="4">
    <source>
        <dbReference type="Proteomes" id="UP000033035"/>
    </source>
</evidence>
<dbReference type="HOGENOM" id="CLU_013559_0_0_10"/>
<organism evidence="3 4">
    <name type="scientific">Parabacteroides gordonii MS-1 = DSM 23371</name>
    <dbReference type="NCBI Taxonomy" id="1203610"/>
    <lineage>
        <taxon>Bacteria</taxon>
        <taxon>Pseudomonadati</taxon>
        <taxon>Bacteroidota</taxon>
        <taxon>Bacteroidia</taxon>
        <taxon>Bacteroidales</taxon>
        <taxon>Tannerellaceae</taxon>
        <taxon>Parabacteroides</taxon>
    </lineage>
</organism>
<dbReference type="AlphaFoldDB" id="A0A0F5JD19"/>
<dbReference type="PROSITE" id="PS51257">
    <property type="entry name" value="PROKAR_LIPOPROTEIN"/>
    <property type="match status" value="1"/>
</dbReference>
<dbReference type="STRING" id="1203610.HMPREF1536_02884"/>
<dbReference type="PATRIC" id="fig|1203610.3.peg.2952"/>